<evidence type="ECO:0000256" key="1">
    <source>
        <dbReference type="SAM" id="MobiDB-lite"/>
    </source>
</evidence>
<dbReference type="EMBL" id="JAWQEG010002963">
    <property type="protein sequence ID" value="KAK3868666.1"/>
    <property type="molecule type" value="Genomic_DNA"/>
</dbReference>
<feature type="region of interest" description="Disordered" evidence="1">
    <location>
        <begin position="1"/>
        <end position="30"/>
    </location>
</feature>
<proteinExistence type="predicted"/>
<accession>A0AAE1F7T5</accession>
<feature type="compositionally biased region" description="Basic and acidic residues" evidence="1">
    <location>
        <begin position="118"/>
        <end position="134"/>
    </location>
</feature>
<feature type="compositionally biased region" description="Polar residues" evidence="1">
    <location>
        <begin position="135"/>
        <end position="144"/>
    </location>
</feature>
<organism evidence="2 3">
    <name type="scientific">Petrolisthes cinctipes</name>
    <name type="common">Flat porcelain crab</name>
    <dbReference type="NCBI Taxonomy" id="88211"/>
    <lineage>
        <taxon>Eukaryota</taxon>
        <taxon>Metazoa</taxon>
        <taxon>Ecdysozoa</taxon>
        <taxon>Arthropoda</taxon>
        <taxon>Crustacea</taxon>
        <taxon>Multicrustacea</taxon>
        <taxon>Malacostraca</taxon>
        <taxon>Eumalacostraca</taxon>
        <taxon>Eucarida</taxon>
        <taxon>Decapoda</taxon>
        <taxon>Pleocyemata</taxon>
        <taxon>Anomura</taxon>
        <taxon>Galatheoidea</taxon>
        <taxon>Porcellanidae</taxon>
        <taxon>Petrolisthes</taxon>
    </lineage>
</organism>
<evidence type="ECO:0000313" key="3">
    <source>
        <dbReference type="Proteomes" id="UP001286313"/>
    </source>
</evidence>
<protein>
    <submittedName>
        <fullName evidence="2">Uncharacterized protein</fullName>
    </submittedName>
</protein>
<name>A0AAE1F7T5_PETCI</name>
<feature type="region of interest" description="Disordered" evidence="1">
    <location>
        <begin position="113"/>
        <end position="155"/>
    </location>
</feature>
<gene>
    <name evidence="2" type="ORF">Pcinc_025966</name>
</gene>
<dbReference type="AlphaFoldDB" id="A0AAE1F7T5"/>
<reference evidence="2" key="1">
    <citation type="submission" date="2023-10" db="EMBL/GenBank/DDBJ databases">
        <title>Genome assemblies of two species of porcelain crab, Petrolisthes cinctipes and Petrolisthes manimaculis (Anomura: Porcellanidae).</title>
        <authorList>
            <person name="Angst P."/>
        </authorList>
    </citation>
    <scope>NUCLEOTIDE SEQUENCE</scope>
    <source>
        <strain evidence="2">PB745_01</strain>
        <tissue evidence="2">Gill</tissue>
    </source>
</reference>
<keyword evidence="3" id="KW-1185">Reference proteome</keyword>
<dbReference type="Proteomes" id="UP001286313">
    <property type="component" value="Unassembled WGS sequence"/>
</dbReference>
<evidence type="ECO:0000313" key="2">
    <source>
        <dbReference type="EMBL" id="KAK3868666.1"/>
    </source>
</evidence>
<feature type="compositionally biased region" description="Polar residues" evidence="1">
    <location>
        <begin position="13"/>
        <end position="23"/>
    </location>
</feature>
<sequence>MGINDPLEIRSATYLNPSQSWKPQGNRRRKPTFLKVVLESEELKWKVLRKHKEGSGNPAAAKDELQILPDRNFKERQEYVKLIKERDERNKNVKETNKGKKWIVTRGRPKQITTSEYDMAKRQQGENSKLHATLERNTNSQEENAVSIEVEQNED</sequence>
<comment type="caution">
    <text evidence="2">The sequence shown here is derived from an EMBL/GenBank/DDBJ whole genome shotgun (WGS) entry which is preliminary data.</text>
</comment>